<reference evidence="6" key="1">
    <citation type="journal article" date="2023" name="G3 (Bethesda)">
        <title>Whole genome assemblies of Zophobas morio and Tenebrio molitor.</title>
        <authorList>
            <person name="Kaur S."/>
            <person name="Stinson S.A."/>
            <person name="diCenzo G.C."/>
        </authorList>
    </citation>
    <scope>NUCLEOTIDE SEQUENCE</scope>
    <source>
        <strain evidence="6">QUZm001</strain>
    </source>
</reference>
<evidence type="ECO:0000256" key="2">
    <source>
        <dbReference type="SAM" id="Coils"/>
    </source>
</evidence>
<feature type="compositionally biased region" description="Basic and acidic residues" evidence="3">
    <location>
        <begin position="683"/>
        <end position="696"/>
    </location>
</feature>
<feature type="domain" description="Septin-type G" evidence="4">
    <location>
        <begin position="17"/>
        <end position="118"/>
    </location>
</feature>
<evidence type="ECO:0000256" key="1">
    <source>
        <dbReference type="RuleBase" id="RU004560"/>
    </source>
</evidence>
<dbReference type="InterPro" id="IPR025662">
    <property type="entry name" value="Sigma_54_int_dom_ATP-bd_1"/>
</dbReference>
<dbReference type="AlphaFoldDB" id="A0AA38IRM5"/>
<accession>A0AA38IRM5</accession>
<dbReference type="SUPFAM" id="SSF52540">
    <property type="entry name" value="P-loop containing nucleoside triphosphate hydrolases"/>
    <property type="match status" value="2"/>
</dbReference>
<dbReference type="EMBL" id="JALNTZ010000003">
    <property type="protein sequence ID" value="KAJ3659869.1"/>
    <property type="molecule type" value="Genomic_DNA"/>
</dbReference>
<dbReference type="InterPro" id="IPR027417">
    <property type="entry name" value="P-loop_NTPase"/>
</dbReference>
<dbReference type="PANTHER" id="PTHR32046:SF11">
    <property type="entry name" value="IMMUNE-ASSOCIATED NUCLEOTIDE-BINDING PROTEIN 10-LIKE"/>
    <property type="match status" value="1"/>
</dbReference>
<feature type="compositionally biased region" description="Acidic residues" evidence="3">
    <location>
        <begin position="666"/>
        <end position="680"/>
    </location>
</feature>
<evidence type="ECO:0000313" key="6">
    <source>
        <dbReference type="EMBL" id="KAJ3659869.1"/>
    </source>
</evidence>
<protein>
    <recommendedName>
        <fullName evidence="8">G domain-containing protein</fullName>
    </recommendedName>
</protein>
<dbReference type="InterPro" id="IPR030379">
    <property type="entry name" value="G_SEPTIN_dom"/>
</dbReference>
<dbReference type="Pfam" id="PF00735">
    <property type="entry name" value="Septin"/>
    <property type="match status" value="1"/>
</dbReference>
<dbReference type="PROSITE" id="PS00675">
    <property type="entry name" value="SIGMA54_INTERACT_1"/>
    <property type="match status" value="1"/>
</dbReference>
<dbReference type="Proteomes" id="UP001168821">
    <property type="component" value="Unassembled WGS sequence"/>
</dbReference>
<gene>
    <name evidence="6" type="ORF">Zmor_011532</name>
</gene>
<proteinExistence type="inferred from homology"/>
<dbReference type="InterPro" id="IPR058519">
    <property type="entry name" value="DUF8206"/>
</dbReference>
<dbReference type="Pfam" id="PF26633">
    <property type="entry name" value="DUF8206"/>
    <property type="match status" value="1"/>
</dbReference>
<organism evidence="6 7">
    <name type="scientific">Zophobas morio</name>
    <dbReference type="NCBI Taxonomy" id="2755281"/>
    <lineage>
        <taxon>Eukaryota</taxon>
        <taxon>Metazoa</taxon>
        <taxon>Ecdysozoa</taxon>
        <taxon>Arthropoda</taxon>
        <taxon>Hexapoda</taxon>
        <taxon>Insecta</taxon>
        <taxon>Pterygota</taxon>
        <taxon>Neoptera</taxon>
        <taxon>Endopterygota</taxon>
        <taxon>Coleoptera</taxon>
        <taxon>Polyphaga</taxon>
        <taxon>Cucujiformia</taxon>
        <taxon>Tenebrionidae</taxon>
        <taxon>Zophobas</taxon>
    </lineage>
</organism>
<dbReference type="Gene3D" id="3.40.50.300">
    <property type="entry name" value="P-loop containing nucleotide triphosphate hydrolases"/>
    <property type="match status" value="1"/>
</dbReference>
<keyword evidence="7" id="KW-1185">Reference proteome</keyword>
<feature type="region of interest" description="Disordered" evidence="3">
    <location>
        <begin position="650"/>
        <end position="696"/>
    </location>
</feature>
<keyword evidence="1" id="KW-0342">GTP-binding</keyword>
<evidence type="ECO:0000259" key="4">
    <source>
        <dbReference type="Pfam" id="PF00735"/>
    </source>
</evidence>
<dbReference type="GO" id="GO:0005525">
    <property type="term" value="F:GTP binding"/>
    <property type="evidence" value="ECO:0007669"/>
    <property type="project" value="UniProtKB-KW"/>
</dbReference>
<comment type="caution">
    <text evidence="6">The sequence shown here is derived from an EMBL/GenBank/DDBJ whole genome shotgun (WGS) entry which is preliminary data.</text>
</comment>
<evidence type="ECO:0000256" key="3">
    <source>
        <dbReference type="SAM" id="MobiDB-lite"/>
    </source>
</evidence>
<feature type="coiled-coil region" evidence="2">
    <location>
        <begin position="440"/>
        <end position="478"/>
    </location>
</feature>
<sequence length="720" mass="82401">MFRRFSSPPRRHQSDQTDINLLLLGETGVGKSTFINSISNYFKYPTFRAAYEGKIDVLIPVCLNLSNGNKVYGRLDEDESHEYGQSATQLVKVYSFPIQINNRVLNLKIVDTPGVGDPRGIEQDNIHIDNILSYLSTLKKLHGICFVMKANATRFTSFVEYCLKQILTRLEKSASENIIFITTYSKNSQYSAGEAKYHCLQPLIRSIKAKPPHVDIPLNENNVFALDNEAFKALLEIQEGQKFSPYEIRCFAESWKVSLEECRRLLIYVAGDGRIPPLMPHNVENTMAVNEARFLIEQLATPLAEISELIQDNLLQLDRHKMNLSVENQSLNELKQKLYIPCVDLEVKVLNQPITVCTNTKCAEVLKVDNVTQWHYQQICHEPCFLEGVPREMVGDPGLTNCVAMNFGNSCIECGCNWRHHMHIYKTTEKIQVQKEDQKVRHAIKDKEDARVRIQKLMKKLNRRMKELENESQVISESIAKFSWFLQEHALTPFNDAYGDYIQQLITNEKFLGKYGDPSVTAKLEKLLGKHQNLQKMFQKGAQMSNFMSAQHDLSVEGIKRSISELYKLKHMGRKIEELIWKSTGSGDRNIQQKFKCVVSRRNNSRRYNNHVGETSTSEYYFSTQSSRNRSYNSNKTDSSGYSFSISTGYSSDSSSSDSSQSSWTDIDDDEDFSNSDESLEGNVERKPTSGDKISEKSAGEYFFNVGKYSIDELNRLRLN</sequence>
<feature type="compositionally biased region" description="Low complexity" evidence="3">
    <location>
        <begin position="650"/>
        <end position="665"/>
    </location>
</feature>
<feature type="domain" description="DUF8206" evidence="5">
    <location>
        <begin position="350"/>
        <end position="425"/>
    </location>
</feature>
<dbReference type="PANTHER" id="PTHR32046">
    <property type="entry name" value="G DOMAIN-CONTAINING PROTEIN"/>
    <property type="match status" value="1"/>
</dbReference>
<evidence type="ECO:0008006" key="8">
    <source>
        <dbReference type="Google" id="ProtNLM"/>
    </source>
</evidence>
<comment type="similarity">
    <text evidence="1">Belongs to the TRAFAC class TrmE-Era-EngA-EngB-Septin-like GTPase superfamily. Septin GTPase family.</text>
</comment>
<evidence type="ECO:0000313" key="7">
    <source>
        <dbReference type="Proteomes" id="UP001168821"/>
    </source>
</evidence>
<keyword evidence="2" id="KW-0175">Coiled coil</keyword>
<keyword evidence="1" id="KW-0547">Nucleotide-binding</keyword>
<name>A0AA38IRM5_9CUCU</name>
<evidence type="ECO:0000259" key="5">
    <source>
        <dbReference type="Pfam" id="PF26633"/>
    </source>
</evidence>